<dbReference type="EMBL" id="JAEHFY010000020">
    <property type="protein sequence ID" value="MBK0383967.1"/>
    <property type="molecule type" value="Genomic_DNA"/>
</dbReference>
<organism evidence="2 3">
    <name type="scientific">Pedobacter segetis</name>
    <dbReference type="NCBI Taxonomy" id="2793069"/>
    <lineage>
        <taxon>Bacteria</taxon>
        <taxon>Pseudomonadati</taxon>
        <taxon>Bacteroidota</taxon>
        <taxon>Sphingobacteriia</taxon>
        <taxon>Sphingobacteriales</taxon>
        <taxon>Sphingobacteriaceae</taxon>
        <taxon>Pedobacter</taxon>
    </lineage>
</organism>
<keyword evidence="3" id="KW-1185">Reference proteome</keyword>
<evidence type="ECO:0000259" key="1">
    <source>
        <dbReference type="Pfam" id="PF20247"/>
    </source>
</evidence>
<sequence length="284" mass="32592">MYGLKITYINMTKVDLKQLFNGLQRQMSAQLNTNREFIDHPGSKGDAIENAWIEWLRKYLPNRYCVDKAIVIDHEGNTSQQMDIVVYDNWFTPFIFNQNGFYYVPAEGVYAVFEVKPDIQGNVGEKTYIEYAGEKIESVRVLKREAASFINGGTKFTPRPLTKIIGGILCSTNGFTHKNNDTIEKHIKALDNLQSVDLGCIADYGSFYIDYNPNEEITIVGQEAYLKFYANRKFNKMKFSEADHSFVTFFMQLTRYLQQAIGTIPAINLNAYLKNIGEEVDEQI</sequence>
<gene>
    <name evidence="2" type="ORF">I5M32_13445</name>
</gene>
<protein>
    <recommendedName>
        <fullName evidence="1">DUF6602 domain-containing protein</fullName>
    </recommendedName>
</protein>
<comment type="caution">
    <text evidence="2">The sequence shown here is derived from an EMBL/GenBank/DDBJ whole genome shotgun (WGS) entry which is preliminary data.</text>
</comment>
<reference evidence="2 3" key="1">
    <citation type="submission" date="2020-12" db="EMBL/GenBank/DDBJ databases">
        <title>Bacterial novel species Pedobacter sp. SD-b isolated from soil.</title>
        <authorList>
            <person name="Jung H.-Y."/>
        </authorList>
    </citation>
    <scope>NUCLEOTIDE SEQUENCE [LARGE SCALE GENOMIC DNA]</scope>
    <source>
        <strain evidence="2 3">SD-b</strain>
    </source>
</reference>
<accession>A0ABS1BMG2</accession>
<dbReference type="Proteomes" id="UP000660024">
    <property type="component" value="Unassembled WGS sequence"/>
</dbReference>
<evidence type="ECO:0000313" key="2">
    <source>
        <dbReference type="EMBL" id="MBK0383967.1"/>
    </source>
</evidence>
<dbReference type="InterPro" id="IPR046537">
    <property type="entry name" value="DUF6602"/>
</dbReference>
<name>A0ABS1BMG2_9SPHI</name>
<proteinExistence type="predicted"/>
<evidence type="ECO:0000313" key="3">
    <source>
        <dbReference type="Proteomes" id="UP000660024"/>
    </source>
</evidence>
<dbReference type="CDD" id="cd21411">
    <property type="entry name" value="NucC"/>
    <property type="match status" value="1"/>
</dbReference>
<feature type="domain" description="DUF6602" evidence="1">
    <location>
        <begin position="33"/>
        <end position="141"/>
    </location>
</feature>
<dbReference type="Pfam" id="PF20247">
    <property type="entry name" value="DUF6602"/>
    <property type="match status" value="1"/>
</dbReference>